<proteinExistence type="predicted"/>
<dbReference type="InterPro" id="IPR023346">
    <property type="entry name" value="Lysozyme-like_dom_sf"/>
</dbReference>
<dbReference type="SUPFAM" id="SSF53955">
    <property type="entry name" value="Lysozyme-like"/>
    <property type="match status" value="1"/>
</dbReference>
<feature type="region of interest" description="Disordered" evidence="9">
    <location>
        <begin position="852"/>
        <end position="936"/>
    </location>
</feature>
<evidence type="ECO:0000256" key="4">
    <source>
        <dbReference type="ARBA" id="ARBA00022679"/>
    </source>
</evidence>
<evidence type="ECO:0000259" key="11">
    <source>
        <dbReference type="Pfam" id="PF00905"/>
    </source>
</evidence>
<keyword evidence="10" id="KW-0472">Membrane</keyword>
<protein>
    <submittedName>
        <fullName evidence="13">PBP1A family penicillin-binding protein</fullName>
    </submittedName>
</protein>
<keyword evidence="6" id="KW-0511">Multifunctional enzyme</keyword>
<keyword evidence="1" id="KW-0121">Carboxypeptidase</keyword>
<dbReference type="InterPro" id="IPR012338">
    <property type="entry name" value="Beta-lactam/transpept-like"/>
</dbReference>
<dbReference type="RefSeq" id="WP_390197733.1">
    <property type="nucleotide sequence ID" value="NZ_JBHSDV010000001.1"/>
</dbReference>
<dbReference type="PANTHER" id="PTHR32282">
    <property type="entry name" value="BINDING PROTEIN TRANSPEPTIDASE, PUTATIVE-RELATED"/>
    <property type="match status" value="1"/>
</dbReference>
<evidence type="ECO:0000256" key="9">
    <source>
        <dbReference type="SAM" id="MobiDB-lite"/>
    </source>
</evidence>
<keyword evidence="3" id="KW-0328">Glycosyltransferase</keyword>
<keyword evidence="10" id="KW-1133">Transmembrane helix</keyword>
<feature type="compositionally biased region" description="Low complexity" evidence="9">
    <location>
        <begin position="903"/>
        <end position="920"/>
    </location>
</feature>
<feature type="compositionally biased region" description="Acidic residues" evidence="9">
    <location>
        <begin position="872"/>
        <end position="902"/>
    </location>
</feature>
<dbReference type="Gene3D" id="2.60.40.10">
    <property type="entry name" value="Immunoglobulins"/>
    <property type="match status" value="1"/>
</dbReference>
<feature type="domain" description="Penicillin-binding protein transpeptidase" evidence="11">
    <location>
        <begin position="348"/>
        <end position="593"/>
    </location>
</feature>
<dbReference type="Gene3D" id="3.40.710.10">
    <property type="entry name" value="DD-peptidase/beta-lactamase superfamily"/>
    <property type="match status" value="1"/>
</dbReference>
<organism evidence="13 14">
    <name type="scientific">Gracilibacillus marinus</name>
    <dbReference type="NCBI Taxonomy" id="630535"/>
    <lineage>
        <taxon>Bacteria</taxon>
        <taxon>Bacillati</taxon>
        <taxon>Bacillota</taxon>
        <taxon>Bacilli</taxon>
        <taxon>Bacillales</taxon>
        <taxon>Bacillaceae</taxon>
        <taxon>Gracilibacillus</taxon>
    </lineage>
</organism>
<evidence type="ECO:0000256" key="10">
    <source>
        <dbReference type="SAM" id="Phobius"/>
    </source>
</evidence>
<keyword evidence="10" id="KW-0812">Transmembrane</keyword>
<comment type="catalytic activity">
    <reaction evidence="8">
        <text>[GlcNAc-(1-&gt;4)-Mur2Ac(oyl-L-Ala-gamma-D-Glu-L-Lys-D-Ala-D-Ala)](n)-di-trans,octa-cis-undecaprenyl diphosphate + beta-D-GlcNAc-(1-&gt;4)-Mur2Ac(oyl-L-Ala-gamma-D-Glu-L-Lys-D-Ala-D-Ala)-di-trans,octa-cis-undecaprenyl diphosphate = [GlcNAc-(1-&gt;4)-Mur2Ac(oyl-L-Ala-gamma-D-Glu-L-Lys-D-Ala-D-Ala)](n+1)-di-trans,octa-cis-undecaprenyl diphosphate + di-trans,octa-cis-undecaprenyl diphosphate + H(+)</text>
        <dbReference type="Rhea" id="RHEA:23708"/>
        <dbReference type="Rhea" id="RHEA-COMP:9602"/>
        <dbReference type="Rhea" id="RHEA-COMP:9603"/>
        <dbReference type="ChEBI" id="CHEBI:15378"/>
        <dbReference type="ChEBI" id="CHEBI:58405"/>
        <dbReference type="ChEBI" id="CHEBI:60033"/>
        <dbReference type="ChEBI" id="CHEBI:78435"/>
        <dbReference type="EC" id="2.4.99.28"/>
    </reaction>
</comment>
<dbReference type="InterPro" id="IPR036116">
    <property type="entry name" value="FN3_sf"/>
</dbReference>
<dbReference type="Proteomes" id="UP001595880">
    <property type="component" value="Unassembled WGS sequence"/>
</dbReference>
<dbReference type="SUPFAM" id="SSF56601">
    <property type="entry name" value="beta-lactamase/transpeptidase-like"/>
    <property type="match status" value="1"/>
</dbReference>
<accession>A0ABV8VXV4</accession>
<keyword evidence="4" id="KW-0808">Transferase</keyword>
<evidence type="ECO:0000313" key="14">
    <source>
        <dbReference type="Proteomes" id="UP001595880"/>
    </source>
</evidence>
<sequence>MVEKDQSRMARRQQNQNQKQKNTKKKPVIKRIMKIMLLAILLIGIGVAGLFAFYISTAPDLDPDKLSVPASTKLYDINKDIFADLGAEKRSKVSYDEIPEVLKNAILATEDVRFESHIGIDFRRIGAAVVANFTDGFGSQGASTITQQVVKSSFLSSDKKLKRKVQEQWLALQLERKYSKEEIFEMYVNKIYYGAGAYGVATAAETYFGKTDLNDLTLAEAAILAGIPQRPSAYDPFVNPDLTKERMNTVLNLMVQHNKISEQEANEVRDVDVASLLVETKKQYAKYEGFIQQVRNEVLEKTGADIYKDSLQVYTTLDPVAQEETELLLSNADENPIDYSSDQDIQVGITVLDTKTGAIRAIGGGRNREKGGWNYAIDGDGRQGGSSMKPLLAYGPAIEYLKWSTYHQINDDKAYKIEGTDSSINNWDNKFHGWVSTRYALEQSYNVPAVKTLEEVGYSKAQSFAEGLGLNFDSGSITITDAIGGADNGFLPIEMAGAYAAFGNEGIYHEPYSVTEIEYPDGKTEELVSKPVEAMSDYTAYMITDMLKSAVDNGTGRLAKVNGLPVAGKTGTTNISGEEGSPDSWFTGYTTNYTISIWSGYSGGDEQKPINNKTIPLHIFRELMQTISSGKDTADFEKPSSVVEMKVEKGSNPAKRPSEFTPSSQIITELFVKGNEPSSVSEKFDKLDPVSKLKAAYNEETESIDVEWAYKDKDATFDVNISSDGNAINNTSTEDTTFAINNVEKGATYTIEVVAKRDDLQSDPTSVTVKVPEEEVKEIPAVSQLQQSFDPVNRTASISWAYDEKGPIEFQIDITEAGSSVDQLTTNKKTVTLNQLQVDKIYTITVTPILKNDSEVTGPSASVQVSTKGLTEEEDEQESDNTNEDDSDVEGDTDTPDDETNTDDNQQSGNNNGSQNDTSNENATTEQQSVPEDEDN</sequence>
<evidence type="ECO:0000256" key="6">
    <source>
        <dbReference type="ARBA" id="ARBA00023268"/>
    </source>
</evidence>
<evidence type="ECO:0000256" key="8">
    <source>
        <dbReference type="ARBA" id="ARBA00049902"/>
    </source>
</evidence>
<dbReference type="PANTHER" id="PTHR32282:SF29">
    <property type="entry name" value="PENICILLIN-BINDING PROTEIN 1A"/>
    <property type="match status" value="1"/>
</dbReference>
<dbReference type="NCBIfam" id="TIGR02074">
    <property type="entry name" value="PBP_1a_fam"/>
    <property type="match status" value="1"/>
</dbReference>
<evidence type="ECO:0000256" key="2">
    <source>
        <dbReference type="ARBA" id="ARBA00022670"/>
    </source>
</evidence>
<feature type="region of interest" description="Disordered" evidence="9">
    <location>
        <begin position="1"/>
        <end position="25"/>
    </location>
</feature>
<evidence type="ECO:0000256" key="7">
    <source>
        <dbReference type="ARBA" id="ARBA00034000"/>
    </source>
</evidence>
<reference evidence="14" key="1">
    <citation type="journal article" date="2019" name="Int. J. Syst. Evol. Microbiol.">
        <title>The Global Catalogue of Microorganisms (GCM) 10K type strain sequencing project: providing services to taxonomists for standard genome sequencing and annotation.</title>
        <authorList>
            <consortium name="The Broad Institute Genomics Platform"/>
            <consortium name="The Broad Institute Genome Sequencing Center for Infectious Disease"/>
            <person name="Wu L."/>
            <person name="Ma J."/>
        </authorList>
    </citation>
    <scope>NUCLEOTIDE SEQUENCE [LARGE SCALE GENOMIC DNA]</scope>
    <source>
        <strain evidence="14">KACC 14058</strain>
    </source>
</reference>
<feature type="compositionally biased region" description="Polar residues" evidence="9">
    <location>
        <begin position="921"/>
        <end position="930"/>
    </location>
</feature>
<evidence type="ECO:0000256" key="1">
    <source>
        <dbReference type="ARBA" id="ARBA00022645"/>
    </source>
</evidence>
<feature type="transmembrane region" description="Helical" evidence="10">
    <location>
        <begin position="35"/>
        <end position="55"/>
    </location>
</feature>
<dbReference type="Pfam" id="PF00905">
    <property type="entry name" value="Transpeptidase"/>
    <property type="match status" value="1"/>
</dbReference>
<dbReference type="EMBL" id="JBHSDV010000001">
    <property type="protein sequence ID" value="MFC4387628.1"/>
    <property type="molecule type" value="Genomic_DNA"/>
</dbReference>
<keyword evidence="2" id="KW-0645">Protease</keyword>
<gene>
    <name evidence="13" type="ORF">ACFOZ1_07350</name>
</gene>
<dbReference type="InterPro" id="IPR036950">
    <property type="entry name" value="PBP_transglycosylase"/>
</dbReference>
<dbReference type="SUPFAM" id="SSF49265">
    <property type="entry name" value="Fibronectin type III"/>
    <property type="match status" value="1"/>
</dbReference>
<evidence type="ECO:0000256" key="5">
    <source>
        <dbReference type="ARBA" id="ARBA00022801"/>
    </source>
</evidence>
<evidence type="ECO:0000313" key="13">
    <source>
        <dbReference type="EMBL" id="MFC4387628.1"/>
    </source>
</evidence>
<comment type="catalytic activity">
    <reaction evidence="7">
        <text>Preferential cleavage: (Ac)2-L-Lys-D-Ala-|-D-Ala. Also transpeptidation of peptidyl-alanyl moieties that are N-acyl substituents of D-alanine.</text>
        <dbReference type="EC" id="3.4.16.4"/>
    </reaction>
</comment>
<dbReference type="Gene3D" id="1.10.3810.10">
    <property type="entry name" value="Biosynthetic peptidoglycan transglycosylase-like"/>
    <property type="match status" value="1"/>
</dbReference>
<dbReference type="InterPro" id="IPR001264">
    <property type="entry name" value="Glyco_trans_51"/>
</dbReference>
<dbReference type="InterPro" id="IPR013783">
    <property type="entry name" value="Ig-like_fold"/>
</dbReference>
<evidence type="ECO:0000259" key="12">
    <source>
        <dbReference type="Pfam" id="PF00912"/>
    </source>
</evidence>
<evidence type="ECO:0000256" key="3">
    <source>
        <dbReference type="ARBA" id="ARBA00022676"/>
    </source>
</evidence>
<keyword evidence="14" id="KW-1185">Reference proteome</keyword>
<keyword evidence="5" id="KW-0378">Hydrolase</keyword>
<dbReference type="InterPro" id="IPR050396">
    <property type="entry name" value="Glycosyltr_51/Transpeptidase"/>
</dbReference>
<comment type="caution">
    <text evidence="13">The sequence shown here is derived from an EMBL/GenBank/DDBJ whole genome shotgun (WGS) entry which is preliminary data.</text>
</comment>
<feature type="domain" description="Glycosyl transferase family 51" evidence="12">
    <location>
        <begin position="82"/>
        <end position="254"/>
    </location>
</feature>
<feature type="compositionally biased region" description="Polar residues" evidence="9">
    <location>
        <begin position="855"/>
        <end position="869"/>
    </location>
</feature>
<name>A0ABV8VXV4_9BACI</name>
<dbReference type="Pfam" id="PF00912">
    <property type="entry name" value="Transgly"/>
    <property type="match status" value="1"/>
</dbReference>
<dbReference type="InterPro" id="IPR001460">
    <property type="entry name" value="PCN-bd_Tpept"/>
</dbReference>